<evidence type="ECO:0000313" key="1">
    <source>
        <dbReference type="EMBL" id="KAA6362272.1"/>
    </source>
</evidence>
<protein>
    <submittedName>
        <fullName evidence="1">Uncharacterized protein</fullName>
    </submittedName>
</protein>
<sequence>MIKSSPEEDGFCRHSTVIRRIRLILKEIDTILGGKFFEVPLTKIIILAHEKNIFRIEINAIWESVIVVQGRKDKIIFMLNMRRSAKIICINHIACLIIGDDPINKRGDKKLMNIRIGIVYLVIEKQNFKFAINITNIRIIKEVNWAFTITVKGVVIRIKEFLFQCSGQIREIWLRLRKIRRIAQRINFAIGSKLKTIGNIRNQERQNETQASIINYGRNFIRDDYLISGIKIISRVNLVVRTTKYEEKDTIFGSEFFQ</sequence>
<accession>A0A5J4TWP6</accession>
<evidence type="ECO:0000313" key="2">
    <source>
        <dbReference type="Proteomes" id="UP000324800"/>
    </source>
</evidence>
<proteinExistence type="predicted"/>
<dbReference type="Proteomes" id="UP000324800">
    <property type="component" value="Unassembled WGS sequence"/>
</dbReference>
<reference evidence="1 2" key="1">
    <citation type="submission" date="2019-03" db="EMBL/GenBank/DDBJ databases">
        <title>Single cell metagenomics reveals metabolic interactions within the superorganism composed of flagellate Streblomastix strix and complex community of Bacteroidetes bacteria on its surface.</title>
        <authorList>
            <person name="Treitli S.C."/>
            <person name="Kolisko M."/>
            <person name="Husnik F."/>
            <person name="Keeling P."/>
            <person name="Hampl V."/>
        </authorList>
    </citation>
    <scope>NUCLEOTIDE SEQUENCE [LARGE SCALE GENOMIC DNA]</scope>
    <source>
        <strain evidence="1">ST1C</strain>
    </source>
</reference>
<dbReference type="EMBL" id="SNRW01024435">
    <property type="protein sequence ID" value="KAA6362272.1"/>
    <property type="molecule type" value="Genomic_DNA"/>
</dbReference>
<organism evidence="1 2">
    <name type="scientific">Streblomastix strix</name>
    <dbReference type="NCBI Taxonomy" id="222440"/>
    <lineage>
        <taxon>Eukaryota</taxon>
        <taxon>Metamonada</taxon>
        <taxon>Preaxostyla</taxon>
        <taxon>Oxymonadida</taxon>
        <taxon>Streblomastigidae</taxon>
        <taxon>Streblomastix</taxon>
    </lineage>
</organism>
<dbReference type="AlphaFoldDB" id="A0A5J4TWP6"/>
<comment type="caution">
    <text evidence="1">The sequence shown here is derived from an EMBL/GenBank/DDBJ whole genome shotgun (WGS) entry which is preliminary data.</text>
</comment>
<feature type="non-terminal residue" evidence="1">
    <location>
        <position position="258"/>
    </location>
</feature>
<name>A0A5J4TWP6_9EUKA</name>
<gene>
    <name evidence="1" type="ORF">EZS28_042201</name>
</gene>